<protein>
    <submittedName>
        <fullName evidence="1">Uncharacterized protein</fullName>
    </submittedName>
</protein>
<evidence type="ECO:0000313" key="2">
    <source>
        <dbReference type="Proteomes" id="UP000184267"/>
    </source>
</evidence>
<comment type="caution">
    <text evidence="1">The sequence shown here is derived from an EMBL/GenBank/DDBJ whole genome shotgun (WGS) entry which is preliminary data.</text>
</comment>
<dbReference type="AlphaFoldDB" id="A0A1M2W5J6"/>
<gene>
    <name evidence="1" type="ORF">TRAPUB_8330</name>
</gene>
<proteinExistence type="predicted"/>
<reference evidence="1 2" key="1">
    <citation type="submission" date="2016-10" db="EMBL/GenBank/DDBJ databases">
        <title>Genome sequence of the basidiomycete white-rot fungus Trametes pubescens.</title>
        <authorList>
            <person name="Makela M.R."/>
            <person name="Granchi Z."/>
            <person name="Peng M."/>
            <person name="De Vries R.P."/>
            <person name="Grigoriev I."/>
            <person name="Riley R."/>
            <person name="Hilden K."/>
        </authorList>
    </citation>
    <scope>NUCLEOTIDE SEQUENCE [LARGE SCALE GENOMIC DNA]</scope>
    <source>
        <strain evidence="1 2">FBCC735</strain>
    </source>
</reference>
<organism evidence="1 2">
    <name type="scientific">Trametes pubescens</name>
    <name type="common">White-rot fungus</name>
    <dbReference type="NCBI Taxonomy" id="154538"/>
    <lineage>
        <taxon>Eukaryota</taxon>
        <taxon>Fungi</taxon>
        <taxon>Dikarya</taxon>
        <taxon>Basidiomycota</taxon>
        <taxon>Agaricomycotina</taxon>
        <taxon>Agaricomycetes</taxon>
        <taxon>Polyporales</taxon>
        <taxon>Polyporaceae</taxon>
        <taxon>Trametes</taxon>
    </lineage>
</organism>
<dbReference type="Proteomes" id="UP000184267">
    <property type="component" value="Unassembled WGS sequence"/>
</dbReference>
<name>A0A1M2W5J6_TRAPU</name>
<accession>A0A1M2W5J6</accession>
<dbReference type="EMBL" id="MNAD01000199">
    <property type="protein sequence ID" value="OJT15073.1"/>
    <property type="molecule type" value="Genomic_DNA"/>
</dbReference>
<sequence>MNVIPGVIFAYVASIHTALRHYSLFEHCKVSGIILLSVLNSRKMFLTRGMEILDGKVLGRNIIARANQLAAAERWDVPQVRKPVYLCRSCTESDTAVGGTRSPITAPHLYRWVSRRRWRQTV</sequence>
<dbReference type="OrthoDB" id="2747775at2759"/>
<keyword evidence="2" id="KW-1185">Reference proteome</keyword>
<evidence type="ECO:0000313" key="1">
    <source>
        <dbReference type="EMBL" id="OJT15073.1"/>
    </source>
</evidence>